<evidence type="ECO:0000256" key="1">
    <source>
        <dbReference type="SAM" id="MobiDB-lite"/>
    </source>
</evidence>
<comment type="caution">
    <text evidence="2">The sequence shown here is derived from an EMBL/GenBank/DDBJ whole genome shotgun (WGS) entry which is preliminary data.</text>
</comment>
<dbReference type="EMBL" id="LAZR01000234">
    <property type="protein sequence ID" value="KKN80209.1"/>
    <property type="molecule type" value="Genomic_DNA"/>
</dbReference>
<proteinExistence type="predicted"/>
<name>A0A0F9TLR2_9ZZZZ</name>
<dbReference type="AlphaFoldDB" id="A0A0F9TLR2"/>
<feature type="region of interest" description="Disordered" evidence="1">
    <location>
        <begin position="135"/>
        <end position="160"/>
    </location>
</feature>
<feature type="compositionally biased region" description="Basic and acidic residues" evidence="1">
    <location>
        <begin position="149"/>
        <end position="160"/>
    </location>
</feature>
<sequence>MTEIAENLERIKRAAGHLNKLSDEANEVIRTVEKALLETGSGLHFESPNMGDREIMEWLGWYRYAQGKFRLMYSSSDVGSNWTPLIDARREQRIRAVQLLPDFVHKYAMHVSAHQISMEVDMAKAREANEDLSEALKRLPSSTPPKISGIEDRVRARPGD</sequence>
<gene>
    <name evidence="2" type="ORF">LCGC14_0331530</name>
</gene>
<protein>
    <submittedName>
        <fullName evidence="2">Uncharacterized protein</fullName>
    </submittedName>
</protein>
<organism evidence="2">
    <name type="scientific">marine sediment metagenome</name>
    <dbReference type="NCBI Taxonomy" id="412755"/>
    <lineage>
        <taxon>unclassified sequences</taxon>
        <taxon>metagenomes</taxon>
        <taxon>ecological metagenomes</taxon>
    </lineage>
</organism>
<evidence type="ECO:0000313" key="2">
    <source>
        <dbReference type="EMBL" id="KKN80209.1"/>
    </source>
</evidence>
<reference evidence="2" key="1">
    <citation type="journal article" date="2015" name="Nature">
        <title>Complex archaea that bridge the gap between prokaryotes and eukaryotes.</title>
        <authorList>
            <person name="Spang A."/>
            <person name="Saw J.H."/>
            <person name="Jorgensen S.L."/>
            <person name="Zaremba-Niedzwiedzka K."/>
            <person name="Martijn J."/>
            <person name="Lind A.E."/>
            <person name="van Eijk R."/>
            <person name="Schleper C."/>
            <person name="Guy L."/>
            <person name="Ettema T.J."/>
        </authorList>
    </citation>
    <scope>NUCLEOTIDE SEQUENCE</scope>
</reference>
<accession>A0A0F9TLR2</accession>